<evidence type="ECO:0000256" key="6">
    <source>
        <dbReference type="ARBA" id="ARBA00067005"/>
    </source>
</evidence>
<keyword evidence="2 8" id="KW-0456">Lyase</keyword>
<dbReference type="KEGG" id="blr:BRLA_c026800"/>
<dbReference type="FunFam" id="1.10.30.40:FF:000001">
    <property type="entry name" value="Ethanolamine ammonia-lyase light chain"/>
    <property type="match status" value="1"/>
</dbReference>
<dbReference type="Pfam" id="PF05985">
    <property type="entry name" value="EutC"/>
    <property type="match status" value="1"/>
</dbReference>
<dbReference type="Gene3D" id="3.40.50.11240">
    <property type="entry name" value="Ethanolamine ammonia-lyase light chain (EutC)"/>
    <property type="match status" value="1"/>
</dbReference>
<dbReference type="EC" id="4.3.1.7" evidence="6 8"/>
<evidence type="ECO:0000256" key="4">
    <source>
        <dbReference type="ARBA" id="ARBA00024446"/>
    </source>
</evidence>
<dbReference type="InterPro" id="IPR042255">
    <property type="entry name" value="EutC_N"/>
</dbReference>
<evidence type="ECO:0000256" key="5">
    <source>
        <dbReference type="ARBA" id="ARBA00052081"/>
    </source>
</evidence>
<comment type="subcellular location">
    <subcellularLocation>
        <location evidence="8">Bacterial microcompartment</location>
    </subcellularLocation>
</comment>
<dbReference type="PANTHER" id="PTHR39330:SF1">
    <property type="entry name" value="ETHANOLAMINE AMMONIA-LYASE SMALL SUBUNIT"/>
    <property type="match status" value="1"/>
</dbReference>
<keyword evidence="3 8" id="KW-0170">Cobalt</keyword>
<name>A0A075R568_BRELA</name>
<comment type="catalytic activity">
    <reaction evidence="5 8">
        <text>ethanolamine = acetaldehyde + NH4(+)</text>
        <dbReference type="Rhea" id="RHEA:15313"/>
        <dbReference type="ChEBI" id="CHEBI:15343"/>
        <dbReference type="ChEBI" id="CHEBI:28938"/>
        <dbReference type="ChEBI" id="CHEBI:57603"/>
        <dbReference type="EC" id="4.3.1.7"/>
    </reaction>
</comment>
<comment type="similarity">
    <text evidence="8">Belongs to the EutC family.</text>
</comment>
<proteinExistence type="inferred from homology"/>
<dbReference type="STRING" id="1042163.BRLA_c026800"/>
<dbReference type="HOGENOM" id="CLU_068224_0_0_9"/>
<evidence type="ECO:0000256" key="7">
    <source>
        <dbReference type="ARBA" id="ARBA00069181"/>
    </source>
</evidence>
<dbReference type="GO" id="GO:0009350">
    <property type="term" value="C:ethanolamine ammonia-lyase complex"/>
    <property type="evidence" value="ECO:0007669"/>
    <property type="project" value="UniProtKB-UniRule"/>
</dbReference>
<dbReference type="UniPathway" id="UPA00560"/>
<evidence type="ECO:0000256" key="2">
    <source>
        <dbReference type="ARBA" id="ARBA00023239"/>
    </source>
</evidence>
<comment type="cofactor">
    <cofactor evidence="8">
        <name>adenosylcob(III)alamin</name>
        <dbReference type="ChEBI" id="CHEBI:18408"/>
    </cofactor>
    <text evidence="8">Binds between the large and small subunits.</text>
</comment>
<dbReference type="GO" id="GO:0031471">
    <property type="term" value="C:ethanolamine degradation polyhedral organelle"/>
    <property type="evidence" value="ECO:0007669"/>
    <property type="project" value="UniProtKB-UniRule"/>
</dbReference>
<dbReference type="eggNOG" id="COG4302">
    <property type="taxonomic scope" value="Bacteria"/>
</dbReference>
<dbReference type="InterPro" id="IPR009246">
    <property type="entry name" value="EutC"/>
</dbReference>
<sequence>MNEKELKSMIESILSQMMDSPKEAAATQEVVSQEMVTQAIAASAQQLQEESMISDECLDDITEIDIKGQLLIPDPEDREGYLKMKERTPARLGIWRAGPRYKTSTSLRFRADHAAAQDAVFSYVPEEFVKEMNLVSIATLCKDKDEYITRPDLGRQLSSETIQYVKQNTTQFAKVQLVVGDGLSSAAIEANLRDILPSITQGLKMYGIELGNILFVKHCRVPSMDVIGDITGADVVCLLVGERPGLVTAESMSAYVAYKPTVGMPEAKRTVISNIHQGGTPAVEAGAHIAELIKTMIEKKASGIDLKL</sequence>
<comment type="subunit">
    <text evidence="8">The basic unit is a heterodimer which dimerizes to form tetramers. The heterotetramers trimerize; 6 large subunits form a core ring with 6 small subunits projecting outwards.</text>
</comment>
<keyword evidence="4 8" id="KW-1283">Bacterial microcompartment</keyword>
<feature type="binding site" evidence="8">
    <location>
        <position position="242"/>
    </location>
    <ligand>
        <name>adenosylcob(III)alamin</name>
        <dbReference type="ChEBI" id="CHEBI:18408"/>
    </ligand>
</feature>
<dbReference type="AlphaFoldDB" id="A0A075R568"/>
<dbReference type="Gene3D" id="1.10.30.40">
    <property type="entry name" value="Ethanolamine ammonia-lyase light chain (EutC), N-terminal domain"/>
    <property type="match status" value="1"/>
</dbReference>
<evidence type="ECO:0000256" key="3">
    <source>
        <dbReference type="ARBA" id="ARBA00023285"/>
    </source>
</evidence>
<reference evidence="9 10" key="1">
    <citation type="journal article" date="2011" name="J. Bacteriol.">
        <title>Genome sequence of Brevibacillus laterosporus LMG 15441, a pathogen of invertebrates.</title>
        <authorList>
            <person name="Djukic M."/>
            <person name="Poehlein A."/>
            <person name="Thurmer A."/>
            <person name="Daniel R."/>
        </authorList>
    </citation>
    <scope>NUCLEOTIDE SEQUENCE [LARGE SCALE GENOMIC DNA]</scope>
    <source>
        <strain evidence="9 10">LMG 15441</strain>
    </source>
</reference>
<dbReference type="Proteomes" id="UP000005850">
    <property type="component" value="Chromosome"/>
</dbReference>
<dbReference type="NCBIfam" id="NF003971">
    <property type="entry name" value="PRK05465.1"/>
    <property type="match status" value="1"/>
</dbReference>
<dbReference type="GO" id="GO:0008851">
    <property type="term" value="F:ethanolamine ammonia-lyase activity"/>
    <property type="evidence" value="ECO:0007669"/>
    <property type="project" value="UniProtKB-UniRule"/>
</dbReference>
<keyword evidence="1 8" id="KW-0846">Cobalamin</keyword>
<protein>
    <recommendedName>
        <fullName evidence="7 8">Ethanolamine ammonia-lyase small subunit</fullName>
        <shortName evidence="8">EAL small subunit</shortName>
        <ecNumber evidence="6 8">4.3.1.7</ecNumber>
    </recommendedName>
</protein>
<evidence type="ECO:0000256" key="8">
    <source>
        <dbReference type="HAMAP-Rule" id="MF_00601"/>
    </source>
</evidence>
<dbReference type="PANTHER" id="PTHR39330">
    <property type="entry name" value="ETHANOLAMINE AMMONIA-LYASE LIGHT CHAIN"/>
    <property type="match status" value="1"/>
</dbReference>
<dbReference type="InterPro" id="IPR042251">
    <property type="entry name" value="EutC_C"/>
</dbReference>
<feature type="binding site" evidence="8">
    <location>
        <position position="221"/>
    </location>
    <ligand>
        <name>adenosylcob(III)alamin</name>
        <dbReference type="ChEBI" id="CHEBI:18408"/>
    </ligand>
</feature>
<evidence type="ECO:0000313" key="10">
    <source>
        <dbReference type="Proteomes" id="UP000005850"/>
    </source>
</evidence>
<comment type="pathway">
    <text evidence="8">Amine and polyamine degradation; ethanolamine degradation.</text>
</comment>
<gene>
    <name evidence="8" type="primary">eutC</name>
    <name evidence="9" type="ORF">BRLA_c026800</name>
</gene>
<evidence type="ECO:0000256" key="1">
    <source>
        <dbReference type="ARBA" id="ARBA00022628"/>
    </source>
</evidence>
<dbReference type="GO" id="GO:0031419">
    <property type="term" value="F:cobalamin binding"/>
    <property type="evidence" value="ECO:0007669"/>
    <property type="project" value="UniProtKB-UniRule"/>
</dbReference>
<keyword evidence="10" id="KW-1185">Reference proteome</keyword>
<dbReference type="GO" id="GO:0046336">
    <property type="term" value="P:ethanolamine catabolic process"/>
    <property type="evidence" value="ECO:0007669"/>
    <property type="project" value="UniProtKB-UniRule"/>
</dbReference>
<accession>A0A075R568</accession>
<dbReference type="FunFam" id="3.40.50.11240:FF:000001">
    <property type="entry name" value="Ethanolamine ammonia-lyase light chain"/>
    <property type="match status" value="1"/>
</dbReference>
<dbReference type="GO" id="GO:0006520">
    <property type="term" value="P:amino acid metabolic process"/>
    <property type="evidence" value="ECO:0007669"/>
    <property type="project" value="InterPro"/>
</dbReference>
<comment type="function">
    <text evidence="8">Catalyzes the deamination of various vicinal amino-alcohols to oxo compounds. Allows this organism to utilize ethanolamine as the sole source of nitrogen and carbon in the presence of external vitamin B12.</text>
</comment>
<organism evidence="9 10">
    <name type="scientific">Brevibacillus laterosporus LMG 15441</name>
    <dbReference type="NCBI Taxonomy" id="1042163"/>
    <lineage>
        <taxon>Bacteria</taxon>
        <taxon>Bacillati</taxon>
        <taxon>Bacillota</taxon>
        <taxon>Bacilli</taxon>
        <taxon>Bacillales</taxon>
        <taxon>Paenibacillaceae</taxon>
        <taxon>Brevibacillus</taxon>
    </lineage>
</organism>
<dbReference type="HAMAP" id="MF_00601">
    <property type="entry name" value="EutC"/>
    <property type="match status" value="1"/>
</dbReference>
<dbReference type="EMBL" id="CP007806">
    <property type="protein sequence ID" value="AIG26999.1"/>
    <property type="molecule type" value="Genomic_DNA"/>
</dbReference>
<evidence type="ECO:0000313" key="9">
    <source>
        <dbReference type="EMBL" id="AIG26999.1"/>
    </source>
</evidence>